<proteinExistence type="predicted"/>
<dbReference type="AlphaFoldDB" id="A0A381U7K8"/>
<sequence>MDVEKRITAAWQGRISGCLLGKPVEGMSMREGKDFMENYLKEVNSYPVRDYINYVENPHIRGVNIKCCKGRIDKAEQDDDITYLVLALMMLERHGLDLSTDDVARSWINLLPAGATFTAEREAYLRLLTHMDFGYQFGGERKFDLDLINDNEFNDWIGAQIRVDMYGWVLPGNPSLAADLARRDAQLSHRGCAVECSAYIAALAACIPESKDRKGAVVEALKYIDKDSDAAEAVGIGLESNSENLGQILEKYEGMSPVHSLNNLAIVVWAFLSFQDSFDEAIGEAVAAGWDTDCNGATVGGLVGLDLGEIPDKWTKPWQGKVSTAISGLGELTLGDLVQRTISLVSKFSEPQERTS</sequence>
<evidence type="ECO:0008006" key="2">
    <source>
        <dbReference type="Google" id="ProtNLM"/>
    </source>
</evidence>
<gene>
    <name evidence="1" type="ORF">METZ01_LOCUS76983</name>
</gene>
<protein>
    <recommendedName>
        <fullName evidence="2">ADP-ribosylglycohydrolase</fullName>
    </recommendedName>
</protein>
<accession>A0A381U7K8</accession>
<organism evidence="1">
    <name type="scientific">marine metagenome</name>
    <dbReference type="NCBI Taxonomy" id="408172"/>
    <lineage>
        <taxon>unclassified sequences</taxon>
        <taxon>metagenomes</taxon>
        <taxon>ecological metagenomes</taxon>
    </lineage>
</organism>
<dbReference type="InterPro" id="IPR036705">
    <property type="entry name" value="Ribosyl_crysJ1_sf"/>
</dbReference>
<evidence type="ECO:0000313" key="1">
    <source>
        <dbReference type="EMBL" id="SVA24129.1"/>
    </source>
</evidence>
<reference evidence="1" key="1">
    <citation type="submission" date="2018-05" db="EMBL/GenBank/DDBJ databases">
        <authorList>
            <person name="Lanie J.A."/>
            <person name="Ng W.-L."/>
            <person name="Kazmierczak K.M."/>
            <person name="Andrzejewski T.M."/>
            <person name="Davidsen T.M."/>
            <person name="Wayne K.J."/>
            <person name="Tettelin H."/>
            <person name="Glass J.I."/>
            <person name="Rusch D."/>
            <person name="Podicherti R."/>
            <person name="Tsui H.-C.T."/>
            <person name="Winkler M.E."/>
        </authorList>
    </citation>
    <scope>NUCLEOTIDE SEQUENCE</scope>
</reference>
<name>A0A381U7K8_9ZZZZ</name>
<dbReference type="SUPFAM" id="SSF101478">
    <property type="entry name" value="ADP-ribosylglycohydrolase"/>
    <property type="match status" value="1"/>
</dbReference>
<dbReference type="InterPro" id="IPR005502">
    <property type="entry name" value="Ribosyl_crysJ1"/>
</dbReference>
<dbReference type="EMBL" id="UINC01005879">
    <property type="protein sequence ID" value="SVA24129.1"/>
    <property type="molecule type" value="Genomic_DNA"/>
</dbReference>
<dbReference type="Pfam" id="PF03747">
    <property type="entry name" value="ADP_ribosyl_GH"/>
    <property type="match status" value="1"/>
</dbReference>
<dbReference type="Gene3D" id="1.10.4080.10">
    <property type="entry name" value="ADP-ribosylation/Crystallin J1"/>
    <property type="match status" value="1"/>
</dbReference>